<comment type="caution">
    <text evidence="1">The sequence shown here is derived from an EMBL/GenBank/DDBJ whole genome shotgun (WGS) entry which is preliminary data.</text>
</comment>
<dbReference type="AlphaFoldDB" id="A0A1G2KXL6"/>
<evidence type="ECO:0000313" key="1">
    <source>
        <dbReference type="EMBL" id="OHA04130.1"/>
    </source>
</evidence>
<sequence length="111" mass="12691">MQYINLGNALYKVPGATETPAQRADIFREAQRKWNGKHTIRYATDGDGTSLETEVFVHYIFARTRVQMRSDRERQRILPTLGLTVRVPHPFKAIVGSHGQSVGLEWLKEPI</sequence>
<dbReference type="STRING" id="1802274.A3J58_01460"/>
<gene>
    <name evidence="1" type="ORF">A3J58_01460</name>
</gene>
<protein>
    <submittedName>
        <fullName evidence="1">Uncharacterized protein</fullName>
    </submittedName>
</protein>
<evidence type="ECO:0000313" key="2">
    <source>
        <dbReference type="Proteomes" id="UP000178510"/>
    </source>
</evidence>
<dbReference type="Proteomes" id="UP000178510">
    <property type="component" value="Unassembled WGS sequence"/>
</dbReference>
<accession>A0A1G2KXL6</accession>
<organism evidence="1 2">
    <name type="scientific">Candidatus Sungbacteria bacterium RIFCSPHIGHO2_02_FULL_52_23</name>
    <dbReference type="NCBI Taxonomy" id="1802274"/>
    <lineage>
        <taxon>Bacteria</taxon>
        <taxon>Candidatus Sungiibacteriota</taxon>
    </lineage>
</organism>
<reference evidence="1 2" key="1">
    <citation type="journal article" date="2016" name="Nat. Commun.">
        <title>Thousands of microbial genomes shed light on interconnected biogeochemical processes in an aquifer system.</title>
        <authorList>
            <person name="Anantharaman K."/>
            <person name="Brown C.T."/>
            <person name="Hug L.A."/>
            <person name="Sharon I."/>
            <person name="Castelle C.J."/>
            <person name="Probst A.J."/>
            <person name="Thomas B.C."/>
            <person name="Singh A."/>
            <person name="Wilkins M.J."/>
            <person name="Karaoz U."/>
            <person name="Brodie E.L."/>
            <person name="Williams K.H."/>
            <person name="Hubbard S.S."/>
            <person name="Banfield J.F."/>
        </authorList>
    </citation>
    <scope>NUCLEOTIDE SEQUENCE [LARGE SCALE GENOMIC DNA]</scope>
</reference>
<proteinExistence type="predicted"/>
<name>A0A1G2KXL6_9BACT</name>
<dbReference type="EMBL" id="MHQM01000012">
    <property type="protein sequence ID" value="OHA04130.1"/>
    <property type="molecule type" value="Genomic_DNA"/>
</dbReference>